<accession>A0A1V9XFZ8</accession>
<evidence type="ECO:0000256" key="10">
    <source>
        <dbReference type="ARBA" id="ARBA00041770"/>
    </source>
</evidence>
<reference evidence="13" key="1">
    <citation type="journal article" date="2017" name="Gigascience">
        <title>Draft genome of the honey bee ectoparasitic mite, Tropilaelaps mercedesae, is shaped by the parasitic life history.</title>
        <authorList>
            <person name="Dong X."/>
            <person name="Armstrong S.D."/>
            <person name="Xia D."/>
            <person name="Makepeace B.L."/>
            <person name="Darby A.C."/>
            <person name="Kadowaki T."/>
        </authorList>
    </citation>
    <scope>NUCLEOTIDE SEQUENCE [LARGE SCALE GENOMIC DNA]</scope>
    <source>
        <strain evidence="13">Wuxi-XJTLU</strain>
    </source>
</reference>
<evidence type="ECO:0000256" key="1">
    <source>
        <dbReference type="ARBA" id="ARBA00001936"/>
    </source>
</evidence>
<evidence type="ECO:0000256" key="5">
    <source>
        <dbReference type="ARBA" id="ARBA00024387"/>
    </source>
</evidence>
<comment type="similarity">
    <text evidence="7">Belongs to the MESH1 family.</text>
</comment>
<dbReference type="InterPro" id="IPR003607">
    <property type="entry name" value="HD/PDEase_dom"/>
</dbReference>
<dbReference type="PANTHER" id="PTHR46246">
    <property type="entry name" value="GUANOSINE-3',5'-BIS(DIPHOSPHATE) 3'-PYROPHOSPHOHYDROLASE MESH1"/>
    <property type="match status" value="1"/>
</dbReference>
<evidence type="ECO:0000256" key="8">
    <source>
        <dbReference type="ARBA" id="ARBA00040793"/>
    </source>
</evidence>
<dbReference type="AlphaFoldDB" id="A0A1V9XFZ8"/>
<dbReference type="GO" id="GO:0046872">
    <property type="term" value="F:metal ion binding"/>
    <property type="evidence" value="ECO:0007669"/>
    <property type="project" value="UniProtKB-KW"/>
</dbReference>
<comment type="function">
    <text evidence="6">ppGpp hydrolyzing enzyme involved in starvation response.</text>
</comment>
<dbReference type="FunFam" id="1.10.3210.10:FF:000012">
    <property type="entry name" value="HD domain containing 3"/>
    <property type="match status" value="1"/>
</dbReference>
<dbReference type="InterPro" id="IPR052194">
    <property type="entry name" value="MESH1"/>
</dbReference>
<dbReference type="OrthoDB" id="430679at2759"/>
<comment type="cofactor">
    <cofactor evidence="1">
        <name>Mn(2+)</name>
        <dbReference type="ChEBI" id="CHEBI:29035"/>
    </cofactor>
</comment>
<dbReference type="SMART" id="SM00471">
    <property type="entry name" value="HDc"/>
    <property type="match status" value="1"/>
</dbReference>
<keyword evidence="2" id="KW-0479">Metal-binding</keyword>
<sequence length="182" mass="20734">MAETSANLSLFVQACHFAAVKHRDQRRKDVEATPYINHPIGVANHLVECGITDTVVLCAAVLHDTVEDTDTTFEEIKDHFGPEIESIVREVTDDKTLPKAERKRLQIEHARSASPKAKLVKLADKLYNLQDLERSTPQEWTQLRVKEYFEWAQKVVANCKTGECPPLEEKLQDVLDRNINKT</sequence>
<comment type="caution">
    <text evidence="13">The sequence shown here is derived from an EMBL/GenBank/DDBJ whole genome shotgun (WGS) entry which is preliminary data.</text>
</comment>
<evidence type="ECO:0000256" key="6">
    <source>
        <dbReference type="ARBA" id="ARBA00037781"/>
    </source>
</evidence>
<dbReference type="STRING" id="418985.A0A1V9XFZ8"/>
<dbReference type="InterPro" id="IPR006674">
    <property type="entry name" value="HD_domain"/>
</dbReference>
<feature type="domain" description="HD" evidence="12">
    <location>
        <begin position="35"/>
        <end position="129"/>
    </location>
</feature>
<evidence type="ECO:0000256" key="2">
    <source>
        <dbReference type="ARBA" id="ARBA00022723"/>
    </source>
</evidence>
<proteinExistence type="inferred from homology"/>
<dbReference type="EC" id="3.1.7.2" evidence="5"/>
<evidence type="ECO:0000256" key="9">
    <source>
        <dbReference type="ARBA" id="ARBA00041464"/>
    </source>
</evidence>
<dbReference type="GO" id="GO:0008893">
    <property type="term" value="F:guanosine-3',5'-bis(diphosphate) 3'-diphosphatase activity"/>
    <property type="evidence" value="ECO:0007669"/>
    <property type="project" value="UniProtKB-EC"/>
</dbReference>
<protein>
    <recommendedName>
        <fullName evidence="8">Guanosine-3',5'-bis(diphosphate) 3'-pyrophosphohydrolase MESH1</fullName>
        <ecNumber evidence="5">3.1.7.2</ecNumber>
    </recommendedName>
    <alternativeName>
        <fullName evidence="9">Metazoan SpoT homolog 1</fullName>
    </alternativeName>
    <alternativeName>
        <fullName evidence="10">Penta-phosphate guanosine-3'-pyrophosphohydrolase</fullName>
    </alternativeName>
</protein>
<evidence type="ECO:0000256" key="4">
    <source>
        <dbReference type="ARBA" id="ARBA00023211"/>
    </source>
</evidence>
<evidence type="ECO:0000259" key="12">
    <source>
        <dbReference type="PROSITE" id="PS51831"/>
    </source>
</evidence>
<dbReference type="Proteomes" id="UP000192247">
    <property type="component" value="Unassembled WGS sequence"/>
</dbReference>
<evidence type="ECO:0000313" key="13">
    <source>
        <dbReference type="EMBL" id="OQR72298.1"/>
    </source>
</evidence>
<dbReference type="InParanoid" id="A0A1V9XFZ8"/>
<comment type="catalytic activity">
    <reaction evidence="11">
        <text>guanosine 3',5'-bis(diphosphate) + H2O = GDP + diphosphate + H(+)</text>
        <dbReference type="Rhea" id="RHEA:14253"/>
        <dbReference type="ChEBI" id="CHEBI:15377"/>
        <dbReference type="ChEBI" id="CHEBI:15378"/>
        <dbReference type="ChEBI" id="CHEBI:33019"/>
        <dbReference type="ChEBI" id="CHEBI:58189"/>
        <dbReference type="ChEBI" id="CHEBI:77828"/>
        <dbReference type="EC" id="3.1.7.2"/>
    </reaction>
</comment>
<keyword evidence="3" id="KW-0378">Hydrolase</keyword>
<keyword evidence="14" id="KW-1185">Reference proteome</keyword>
<organism evidence="13 14">
    <name type="scientific">Tropilaelaps mercedesae</name>
    <dbReference type="NCBI Taxonomy" id="418985"/>
    <lineage>
        <taxon>Eukaryota</taxon>
        <taxon>Metazoa</taxon>
        <taxon>Ecdysozoa</taxon>
        <taxon>Arthropoda</taxon>
        <taxon>Chelicerata</taxon>
        <taxon>Arachnida</taxon>
        <taxon>Acari</taxon>
        <taxon>Parasitiformes</taxon>
        <taxon>Mesostigmata</taxon>
        <taxon>Gamasina</taxon>
        <taxon>Dermanyssoidea</taxon>
        <taxon>Laelapidae</taxon>
        <taxon>Tropilaelaps</taxon>
    </lineage>
</organism>
<keyword evidence="4" id="KW-0464">Manganese</keyword>
<dbReference type="PANTHER" id="PTHR46246:SF1">
    <property type="entry name" value="GUANOSINE-3',5'-BIS(DIPHOSPHATE) 3'-PYROPHOSPHOHYDROLASE MESH1"/>
    <property type="match status" value="1"/>
</dbReference>
<evidence type="ECO:0000313" key="14">
    <source>
        <dbReference type="Proteomes" id="UP000192247"/>
    </source>
</evidence>
<name>A0A1V9XFZ8_9ACAR</name>
<dbReference type="Gene3D" id="1.10.3210.10">
    <property type="entry name" value="Hypothetical protein af1432"/>
    <property type="match status" value="1"/>
</dbReference>
<dbReference type="CDD" id="cd00077">
    <property type="entry name" value="HDc"/>
    <property type="match status" value="1"/>
</dbReference>
<dbReference type="FunCoup" id="A0A1V9XFZ8">
    <property type="interactions" value="298"/>
</dbReference>
<dbReference type="EMBL" id="MNPL01012083">
    <property type="protein sequence ID" value="OQR72298.1"/>
    <property type="molecule type" value="Genomic_DNA"/>
</dbReference>
<evidence type="ECO:0000256" key="11">
    <source>
        <dbReference type="ARBA" id="ARBA00047968"/>
    </source>
</evidence>
<gene>
    <name evidence="13" type="ORF">BIW11_10476</name>
</gene>
<evidence type="ECO:0000256" key="7">
    <source>
        <dbReference type="ARBA" id="ARBA00038354"/>
    </source>
</evidence>
<dbReference type="Pfam" id="PF13328">
    <property type="entry name" value="HD_4"/>
    <property type="match status" value="1"/>
</dbReference>
<dbReference type="SUPFAM" id="SSF109604">
    <property type="entry name" value="HD-domain/PDEase-like"/>
    <property type="match status" value="1"/>
</dbReference>
<evidence type="ECO:0000256" key="3">
    <source>
        <dbReference type="ARBA" id="ARBA00022801"/>
    </source>
</evidence>
<dbReference type="PROSITE" id="PS51831">
    <property type="entry name" value="HD"/>
    <property type="match status" value="1"/>
</dbReference>